<feature type="signal peptide" evidence="1">
    <location>
        <begin position="1"/>
        <end position="23"/>
    </location>
</feature>
<evidence type="ECO:0000256" key="1">
    <source>
        <dbReference type="SAM" id="SignalP"/>
    </source>
</evidence>
<dbReference type="EMBL" id="JANIIK010000188">
    <property type="protein sequence ID" value="KAJ3583643.1"/>
    <property type="molecule type" value="Genomic_DNA"/>
</dbReference>
<accession>A0A9Q0D7Z7</accession>
<dbReference type="AlphaFoldDB" id="A0A9Q0D7Z7"/>
<feature type="chain" id="PRO_5040514449" evidence="1">
    <location>
        <begin position="24"/>
        <end position="99"/>
    </location>
</feature>
<evidence type="ECO:0000313" key="3">
    <source>
        <dbReference type="Proteomes" id="UP001148018"/>
    </source>
</evidence>
<proteinExistence type="predicted"/>
<dbReference type="OrthoDB" id="9538060at2759"/>
<keyword evidence="1" id="KW-0732">Signal</keyword>
<reference evidence="2" key="1">
    <citation type="submission" date="2022-07" db="EMBL/GenBank/DDBJ databases">
        <title>Chromosome-level genome of Muraenolepis orangiensis.</title>
        <authorList>
            <person name="Kim J."/>
        </authorList>
    </citation>
    <scope>NUCLEOTIDE SEQUENCE</scope>
    <source>
        <strain evidence="2">KU_S4_2022</strain>
        <tissue evidence="2">Muscle</tissue>
    </source>
</reference>
<evidence type="ECO:0000313" key="2">
    <source>
        <dbReference type="EMBL" id="KAJ3583643.1"/>
    </source>
</evidence>
<protein>
    <submittedName>
        <fullName evidence="2">Uncharacterized protein</fullName>
    </submittedName>
</protein>
<sequence>MEVLKCIVLLLVAVVAQVYVALGSPVSSEENGEMWNLENWQGVSPGALDLLEEVVKRSRAQQQFHGLMGRSTGTKGEMFVGLMGRRSLLRGMESLPRFY</sequence>
<dbReference type="Proteomes" id="UP001148018">
    <property type="component" value="Unassembled WGS sequence"/>
</dbReference>
<name>A0A9Q0D7Z7_9TELE</name>
<organism evidence="2 3">
    <name type="scientific">Muraenolepis orangiensis</name>
    <name type="common">Patagonian moray cod</name>
    <dbReference type="NCBI Taxonomy" id="630683"/>
    <lineage>
        <taxon>Eukaryota</taxon>
        <taxon>Metazoa</taxon>
        <taxon>Chordata</taxon>
        <taxon>Craniata</taxon>
        <taxon>Vertebrata</taxon>
        <taxon>Euteleostomi</taxon>
        <taxon>Actinopterygii</taxon>
        <taxon>Neopterygii</taxon>
        <taxon>Teleostei</taxon>
        <taxon>Neoteleostei</taxon>
        <taxon>Acanthomorphata</taxon>
        <taxon>Zeiogadaria</taxon>
        <taxon>Gadariae</taxon>
        <taxon>Gadiformes</taxon>
        <taxon>Muraenolepidoidei</taxon>
        <taxon>Muraenolepididae</taxon>
        <taxon>Muraenolepis</taxon>
    </lineage>
</organism>
<keyword evidence="3" id="KW-1185">Reference proteome</keyword>
<comment type="caution">
    <text evidence="2">The sequence shown here is derived from an EMBL/GenBank/DDBJ whole genome shotgun (WGS) entry which is preliminary data.</text>
</comment>
<gene>
    <name evidence="2" type="ORF">NHX12_016333</name>
</gene>